<dbReference type="InterPro" id="IPR036390">
    <property type="entry name" value="WH_DNA-bd_sf"/>
</dbReference>
<evidence type="ECO:0000313" key="1">
    <source>
        <dbReference type="EMBL" id="MCT7943632.1"/>
    </source>
</evidence>
<name>A0A9X2WR97_9GAMM</name>
<dbReference type="RefSeq" id="WP_261299950.1">
    <property type="nucleotide sequence ID" value="NZ_JAMTCD010000039.1"/>
</dbReference>
<organism evidence="1 2">
    <name type="scientific">Shewanella holmiensis</name>
    <dbReference type="NCBI Taxonomy" id="2952222"/>
    <lineage>
        <taxon>Bacteria</taxon>
        <taxon>Pseudomonadati</taxon>
        <taxon>Pseudomonadota</taxon>
        <taxon>Gammaproteobacteria</taxon>
        <taxon>Alteromonadales</taxon>
        <taxon>Shewanellaceae</taxon>
        <taxon>Shewanella</taxon>
    </lineage>
</organism>
<dbReference type="Proteomes" id="UP001155546">
    <property type="component" value="Unassembled WGS sequence"/>
</dbReference>
<sequence>MLKKENISEFPTELARIFVSDLQIRPTDGSILLYIPKDKIADIGGNGFISLRQIKNTSAKLEAKYHVPVNVVYLKSRKVESLESGLLQMLNLRFGGAVEQLYMSVSDSSEVNSWISVSNLTDSLAREIYQVYEILLSESSMELIDVHWNNSDLNLPSLPYILKITKNLQPATLQSLNSELMVDYPNVSEVWLNKQYDKLIKKGFVVREHSFKSYSLTAEGLSLIPNSSNRNGSDVTRALALGRRKW</sequence>
<proteinExistence type="predicted"/>
<protein>
    <submittedName>
        <fullName evidence="1">Uncharacterized protein</fullName>
    </submittedName>
</protein>
<reference evidence="1" key="1">
    <citation type="journal article" date="2023" name="Int. J. Syst. Evol. Microbiol.">
        <title>&lt;i&gt;Shewanella septentrionalis&lt;/i&gt; sp. nov. and &lt;i&gt;Shewanella holmiensis&lt;/i&gt; sp. nov., isolated from Baltic Sea water and sediments.</title>
        <authorList>
            <person name="Martin-Rodriguez A.J."/>
            <person name="Thorell K."/>
            <person name="Joffre E."/>
            <person name="Jensie-Markopoulos S."/>
            <person name="Moore E.R.B."/>
            <person name="Sjoling A."/>
        </authorList>
    </citation>
    <scope>NUCLEOTIDE SEQUENCE</scope>
    <source>
        <strain evidence="1">SP1S2-7</strain>
    </source>
</reference>
<accession>A0A9X2WR97</accession>
<comment type="caution">
    <text evidence="1">The sequence shown here is derived from an EMBL/GenBank/DDBJ whole genome shotgun (WGS) entry which is preliminary data.</text>
</comment>
<dbReference type="AlphaFoldDB" id="A0A9X2WR97"/>
<keyword evidence="2" id="KW-1185">Reference proteome</keyword>
<dbReference type="EMBL" id="JAMTCD010000039">
    <property type="protein sequence ID" value="MCT7943632.1"/>
    <property type="molecule type" value="Genomic_DNA"/>
</dbReference>
<gene>
    <name evidence="1" type="ORF">NE535_17900</name>
</gene>
<evidence type="ECO:0000313" key="2">
    <source>
        <dbReference type="Proteomes" id="UP001155546"/>
    </source>
</evidence>
<dbReference type="SUPFAM" id="SSF46785">
    <property type="entry name" value="Winged helix' DNA-binding domain"/>
    <property type="match status" value="1"/>
</dbReference>